<gene>
    <name evidence="2" type="ORF">CEPIT_LOCUS8674</name>
</gene>
<reference evidence="2" key="1">
    <citation type="submission" date="2022-07" db="EMBL/GenBank/DDBJ databases">
        <authorList>
            <person name="Macas J."/>
            <person name="Novak P."/>
            <person name="Neumann P."/>
        </authorList>
    </citation>
    <scope>NUCLEOTIDE SEQUENCE</scope>
</reference>
<feature type="domain" description="Endonuclease/exonuclease/phosphatase" evidence="1">
    <location>
        <begin position="6"/>
        <end position="217"/>
    </location>
</feature>
<dbReference type="EMBL" id="CAMAPF010000045">
    <property type="protein sequence ID" value="CAH9083771.1"/>
    <property type="molecule type" value="Genomic_DNA"/>
</dbReference>
<dbReference type="PANTHER" id="PTHR33710">
    <property type="entry name" value="BNAC02G09200D PROTEIN"/>
    <property type="match status" value="1"/>
</dbReference>
<evidence type="ECO:0000259" key="1">
    <source>
        <dbReference type="Pfam" id="PF03372"/>
    </source>
</evidence>
<dbReference type="Proteomes" id="UP001152523">
    <property type="component" value="Unassembled WGS sequence"/>
</dbReference>
<dbReference type="AlphaFoldDB" id="A0AAV0CRN2"/>
<dbReference type="Gene3D" id="3.60.10.10">
    <property type="entry name" value="Endonuclease/exonuclease/phosphatase"/>
    <property type="match status" value="1"/>
</dbReference>
<dbReference type="InterPro" id="IPR036691">
    <property type="entry name" value="Endo/exonu/phosph_ase_sf"/>
</dbReference>
<name>A0AAV0CRN2_9ASTE</name>
<protein>
    <recommendedName>
        <fullName evidence="1">Endonuclease/exonuclease/phosphatase domain-containing protein</fullName>
    </recommendedName>
</protein>
<organism evidence="2 3">
    <name type="scientific">Cuscuta epithymum</name>
    <dbReference type="NCBI Taxonomy" id="186058"/>
    <lineage>
        <taxon>Eukaryota</taxon>
        <taxon>Viridiplantae</taxon>
        <taxon>Streptophyta</taxon>
        <taxon>Embryophyta</taxon>
        <taxon>Tracheophyta</taxon>
        <taxon>Spermatophyta</taxon>
        <taxon>Magnoliopsida</taxon>
        <taxon>eudicotyledons</taxon>
        <taxon>Gunneridae</taxon>
        <taxon>Pentapetalae</taxon>
        <taxon>asterids</taxon>
        <taxon>lamiids</taxon>
        <taxon>Solanales</taxon>
        <taxon>Convolvulaceae</taxon>
        <taxon>Cuscuteae</taxon>
        <taxon>Cuscuta</taxon>
        <taxon>Cuscuta subgen. Cuscuta</taxon>
    </lineage>
</organism>
<sequence length="392" mass="44886">MPKVLVWNVRGLNKTSKHSIIASYIKLNNISLVCFLETKMTVAAFNNYILNKWPGWMFENNFDFISGGRMAIMWNPNLMDCVFLEKESQHLHTRCTCRITQTSFFATFVYPLYTVLERKALWDHLTLVGDQISDPWMICGDFNCICAPNERVGPTPPTAYVMQHLFDFKVANSLEDAPSTGEFYTWNRGALWAKLDRVLINDGWGINSIGCRVHFHEMELEFDHTASVVSILLNSSSRPKPFKFFNMWLKHSEFANILAMHWNQTYVGTAQFTLVKKLKGLKRPLKALNATEFGHISSKAKTAKDEFKRLHKLALQDPGDQELKAQLSEASKRAIFLGEAEATFFQQRAKATHILEADKCTKYFHAIVKRNLARNTISSLTLEDGNKRDTEA</sequence>
<dbReference type="GO" id="GO:0003824">
    <property type="term" value="F:catalytic activity"/>
    <property type="evidence" value="ECO:0007669"/>
    <property type="project" value="InterPro"/>
</dbReference>
<evidence type="ECO:0000313" key="3">
    <source>
        <dbReference type="Proteomes" id="UP001152523"/>
    </source>
</evidence>
<evidence type="ECO:0000313" key="2">
    <source>
        <dbReference type="EMBL" id="CAH9083771.1"/>
    </source>
</evidence>
<proteinExistence type="predicted"/>
<dbReference type="Pfam" id="PF03372">
    <property type="entry name" value="Exo_endo_phos"/>
    <property type="match status" value="1"/>
</dbReference>
<dbReference type="InterPro" id="IPR005135">
    <property type="entry name" value="Endo/exonuclease/phosphatase"/>
</dbReference>
<keyword evidence="3" id="KW-1185">Reference proteome</keyword>
<dbReference type="PANTHER" id="PTHR33710:SF64">
    <property type="entry name" value="ENDONUCLEASE_EXONUCLEASE_PHOSPHATASE DOMAIN-CONTAINING PROTEIN"/>
    <property type="match status" value="1"/>
</dbReference>
<comment type="caution">
    <text evidence="2">The sequence shown here is derived from an EMBL/GenBank/DDBJ whole genome shotgun (WGS) entry which is preliminary data.</text>
</comment>
<dbReference type="SUPFAM" id="SSF56219">
    <property type="entry name" value="DNase I-like"/>
    <property type="match status" value="1"/>
</dbReference>
<accession>A0AAV0CRN2</accession>